<proteinExistence type="predicted"/>
<dbReference type="InterPro" id="IPR025991">
    <property type="entry name" value="Chemoreceptor_zinc-bind_dom"/>
</dbReference>
<feature type="domain" description="Methyl-accepting transducer" evidence="5">
    <location>
        <begin position="74"/>
        <end position="275"/>
    </location>
</feature>
<evidence type="ECO:0000256" key="2">
    <source>
        <dbReference type="ARBA" id="ARBA00023224"/>
    </source>
</evidence>
<reference evidence="7" key="1">
    <citation type="journal article" date="2019" name="Int. J. Syst. Evol. Microbiol.">
        <title>The Global Catalogue of Microorganisms (GCM) 10K type strain sequencing project: providing services to taxonomists for standard genome sequencing and annotation.</title>
        <authorList>
            <consortium name="The Broad Institute Genomics Platform"/>
            <consortium name="The Broad Institute Genome Sequencing Center for Infectious Disease"/>
            <person name="Wu L."/>
            <person name="Ma J."/>
        </authorList>
    </citation>
    <scope>NUCLEOTIDE SEQUENCE [LARGE SCALE GENOMIC DNA]</scope>
    <source>
        <strain evidence="7">JCM 15134</strain>
    </source>
</reference>
<dbReference type="InterPro" id="IPR004089">
    <property type="entry name" value="MCPsignal_dom"/>
</dbReference>
<evidence type="ECO:0000256" key="1">
    <source>
        <dbReference type="ARBA" id="ARBA00004370"/>
    </source>
</evidence>
<name>A0ABP3TAB8_9GAMM</name>
<evidence type="ECO:0000256" key="3">
    <source>
        <dbReference type="PROSITE-ProRule" id="PRU00284"/>
    </source>
</evidence>
<keyword evidence="4" id="KW-0175">Coiled coil</keyword>
<dbReference type="SUPFAM" id="SSF58104">
    <property type="entry name" value="Methyl-accepting chemotaxis protein (MCP) signaling domain"/>
    <property type="match status" value="1"/>
</dbReference>
<sequence length="365" mass="40555">MMFFGKAARQREISALKHELASTHERYEQQLRELKDLVAEKDRQLVQIQQHGDSEAEIMKYQLQGGEMLTSIREGLASSAEQLIDERKSLKQLDEIFDHTRQALQKLSQRADLINEHANVSMEAATVLDTTANSISQLVASIQEISDQTNLLALNAAIEAARAGEAGRGFAVVADEVRNLAGKAHSASQQIEKLVGQVLEQTVSIKSIVHDNQNSAADVSASSTQIDGVVGDVIVRSDRMQRVIRIATTASFLNTVKLDHAVWKNQVYGLIERHDFSVGANRHTECRLGQWYYEGYGSNKYSDLGSFKALEEPHRQVHDSGREALACGLRGDYKAMLKRLQQMESASLKVVKGIDTLLMDVVRTL</sequence>
<dbReference type="Proteomes" id="UP001499915">
    <property type="component" value="Unassembled WGS sequence"/>
</dbReference>
<keyword evidence="2 3" id="KW-0807">Transducer</keyword>
<protein>
    <submittedName>
        <fullName evidence="6">Methyl-accepting chemotaxis protein</fullName>
    </submittedName>
</protein>
<feature type="coiled-coil region" evidence="4">
    <location>
        <begin position="13"/>
        <end position="51"/>
    </location>
</feature>
<dbReference type="Pfam" id="PF00015">
    <property type="entry name" value="MCPsignal"/>
    <property type="match status" value="1"/>
</dbReference>
<dbReference type="PANTHER" id="PTHR32089:SF70">
    <property type="entry name" value="ENERGY TAXIS MODULATING METHYL ACCEPTING SENSORY TRANSDUCER"/>
    <property type="match status" value="1"/>
</dbReference>
<organism evidence="6 7">
    <name type="scientific">Marinobacterium maritimum</name>
    <dbReference type="NCBI Taxonomy" id="500162"/>
    <lineage>
        <taxon>Bacteria</taxon>
        <taxon>Pseudomonadati</taxon>
        <taxon>Pseudomonadota</taxon>
        <taxon>Gammaproteobacteria</taxon>
        <taxon>Oceanospirillales</taxon>
        <taxon>Oceanospirillaceae</taxon>
        <taxon>Marinobacterium</taxon>
    </lineage>
</organism>
<dbReference type="PROSITE" id="PS50111">
    <property type="entry name" value="CHEMOTAXIS_TRANSDUC_2"/>
    <property type="match status" value="1"/>
</dbReference>
<comment type="caution">
    <text evidence="6">The sequence shown here is derived from an EMBL/GenBank/DDBJ whole genome shotgun (WGS) entry which is preliminary data.</text>
</comment>
<dbReference type="SMART" id="SM00283">
    <property type="entry name" value="MA"/>
    <property type="match status" value="1"/>
</dbReference>
<dbReference type="PANTHER" id="PTHR32089">
    <property type="entry name" value="METHYL-ACCEPTING CHEMOTAXIS PROTEIN MCPB"/>
    <property type="match status" value="1"/>
</dbReference>
<evidence type="ECO:0000313" key="7">
    <source>
        <dbReference type="Proteomes" id="UP001499915"/>
    </source>
</evidence>
<dbReference type="Pfam" id="PF13682">
    <property type="entry name" value="CZB"/>
    <property type="match status" value="1"/>
</dbReference>
<dbReference type="Gene3D" id="1.20.120.30">
    <property type="entry name" value="Aspartate receptor, ligand-binding domain"/>
    <property type="match status" value="1"/>
</dbReference>
<dbReference type="EMBL" id="BAAAET010000001">
    <property type="protein sequence ID" value="GAA0687567.1"/>
    <property type="molecule type" value="Genomic_DNA"/>
</dbReference>
<accession>A0ABP3TAB8</accession>
<evidence type="ECO:0000256" key="4">
    <source>
        <dbReference type="SAM" id="Coils"/>
    </source>
</evidence>
<evidence type="ECO:0000313" key="6">
    <source>
        <dbReference type="EMBL" id="GAA0687567.1"/>
    </source>
</evidence>
<evidence type="ECO:0000259" key="5">
    <source>
        <dbReference type="PROSITE" id="PS50111"/>
    </source>
</evidence>
<keyword evidence="7" id="KW-1185">Reference proteome</keyword>
<dbReference type="Gene3D" id="6.10.250.3200">
    <property type="match status" value="1"/>
</dbReference>
<gene>
    <name evidence="6" type="ORF">GCM10009104_12110</name>
</gene>
<comment type="subcellular location">
    <subcellularLocation>
        <location evidence="1">Membrane</location>
    </subcellularLocation>
</comment>